<dbReference type="EnsemblMetazoa" id="AMEM018049-RA">
    <property type="protein sequence ID" value="AMEM018049-PA"/>
    <property type="gene ID" value="AMEM018049"/>
</dbReference>
<organism evidence="1 2">
    <name type="scientific">Anopheles merus</name>
    <name type="common">Mosquito</name>
    <dbReference type="NCBI Taxonomy" id="30066"/>
    <lineage>
        <taxon>Eukaryota</taxon>
        <taxon>Metazoa</taxon>
        <taxon>Ecdysozoa</taxon>
        <taxon>Arthropoda</taxon>
        <taxon>Hexapoda</taxon>
        <taxon>Insecta</taxon>
        <taxon>Pterygota</taxon>
        <taxon>Neoptera</taxon>
        <taxon>Endopterygota</taxon>
        <taxon>Diptera</taxon>
        <taxon>Nematocera</taxon>
        <taxon>Culicoidea</taxon>
        <taxon>Culicidae</taxon>
        <taxon>Anophelinae</taxon>
        <taxon>Anopheles</taxon>
    </lineage>
</organism>
<keyword evidence="2" id="KW-1185">Reference proteome</keyword>
<protein>
    <submittedName>
        <fullName evidence="1">Uncharacterized protein</fullName>
    </submittedName>
</protein>
<sequence length="169" mass="19427">MRRLVSRSTLSYRFQYTCISRVNRFARQTVSFISFCDCMAFWRATRMHSAATRRQLERAAAWWKNLLPNSSDSSDEPEYWCCSSSLEVADVAAALKRFACFTKLCISNADSIRWVYRDFFVLVLLAVGPLSPSPSTLPVSPLKLALVTENDATLRNICRYKFIIRSRES</sequence>
<proteinExistence type="predicted"/>
<name>A0A182VNM6_ANOME</name>
<evidence type="ECO:0000313" key="1">
    <source>
        <dbReference type="EnsemblMetazoa" id="AMEM018049-PA"/>
    </source>
</evidence>
<reference evidence="1" key="1">
    <citation type="submission" date="2020-05" db="UniProtKB">
        <authorList>
            <consortium name="EnsemblMetazoa"/>
        </authorList>
    </citation>
    <scope>IDENTIFICATION</scope>
    <source>
        <strain evidence="1">MAF</strain>
    </source>
</reference>
<evidence type="ECO:0000313" key="2">
    <source>
        <dbReference type="Proteomes" id="UP000075903"/>
    </source>
</evidence>
<dbReference type="AlphaFoldDB" id="A0A182VNM6"/>
<dbReference type="Proteomes" id="UP000075903">
    <property type="component" value="Unassembled WGS sequence"/>
</dbReference>
<accession>A0A182VNM6</accession>
<dbReference type="VEuPathDB" id="VectorBase:AMEM018049"/>